<dbReference type="VEuPathDB" id="FungiDB:KRP22_9883"/>
<dbReference type="InParanoid" id="H3HAR7"/>
<reference evidence="2" key="1">
    <citation type="journal article" date="2006" name="Science">
        <title>Phytophthora genome sequences uncover evolutionary origins and mechanisms of pathogenesis.</title>
        <authorList>
            <person name="Tyler B.M."/>
            <person name="Tripathy S."/>
            <person name="Zhang X."/>
            <person name="Dehal P."/>
            <person name="Jiang R.H."/>
            <person name="Aerts A."/>
            <person name="Arredondo F.D."/>
            <person name="Baxter L."/>
            <person name="Bensasson D."/>
            <person name="Beynon J.L."/>
            <person name="Chapman J."/>
            <person name="Damasceno C.M."/>
            <person name="Dorrance A.E."/>
            <person name="Dou D."/>
            <person name="Dickerman A.W."/>
            <person name="Dubchak I.L."/>
            <person name="Garbelotto M."/>
            <person name="Gijzen M."/>
            <person name="Gordon S.G."/>
            <person name="Govers F."/>
            <person name="Grunwald N.J."/>
            <person name="Huang W."/>
            <person name="Ivors K.L."/>
            <person name="Jones R.W."/>
            <person name="Kamoun S."/>
            <person name="Krampis K."/>
            <person name="Lamour K.H."/>
            <person name="Lee M.K."/>
            <person name="McDonald W.H."/>
            <person name="Medina M."/>
            <person name="Meijer H.J."/>
            <person name="Nordberg E.K."/>
            <person name="Maclean D.J."/>
            <person name="Ospina-Giraldo M.D."/>
            <person name="Morris P.F."/>
            <person name="Phuntumart V."/>
            <person name="Putnam N.H."/>
            <person name="Rash S."/>
            <person name="Rose J.K."/>
            <person name="Sakihama Y."/>
            <person name="Salamov A.A."/>
            <person name="Savidor A."/>
            <person name="Scheuring C.F."/>
            <person name="Smith B.M."/>
            <person name="Sobral B.W."/>
            <person name="Terry A."/>
            <person name="Torto-Alalibo T.A."/>
            <person name="Win J."/>
            <person name="Xu Z."/>
            <person name="Zhang H."/>
            <person name="Grigoriev I.V."/>
            <person name="Rokhsar D.S."/>
            <person name="Boore J.L."/>
        </authorList>
    </citation>
    <scope>NUCLEOTIDE SEQUENCE [LARGE SCALE GENOMIC DNA]</scope>
    <source>
        <strain evidence="2">Pr102</strain>
    </source>
</reference>
<accession>H3HAR7</accession>
<sequence>MENESTAAKCRDVLYDVMETLVMDVLTSSAIQEAFQEQLEPLPRSDRAIHHAENSEAAKAVQPREALCYKARQNDDCQAIISGVMENTVFNVLQELFYGDLEQELLCVPRKTVFPNT</sequence>
<dbReference type="STRING" id="164328.H3HAR7"/>
<keyword evidence="2" id="KW-1185">Reference proteome</keyword>
<dbReference type="EMBL" id="DS565998">
    <property type="status" value="NOT_ANNOTATED_CDS"/>
    <property type="molecule type" value="Genomic_DNA"/>
</dbReference>
<organism evidence="1 2">
    <name type="scientific">Phytophthora ramorum</name>
    <name type="common">Sudden oak death agent</name>
    <dbReference type="NCBI Taxonomy" id="164328"/>
    <lineage>
        <taxon>Eukaryota</taxon>
        <taxon>Sar</taxon>
        <taxon>Stramenopiles</taxon>
        <taxon>Oomycota</taxon>
        <taxon>Peronosporomycetes</taxon>
        <taxon>Peronosporales</taxon>
        <taxon>Peronosporaceae</taxon>
        <taxon>Phytophthora</taxon>
    </lineage>
</organism>
<dbReference type="AlphaFoldDB" id="H3HAR7"/>
<name>H3HAR7_PHYRM</name>
<evidence type="ECO:0000313" key="1">
    <source>
        <dbReference type="EnsemblProtists" id="Phyra93385"/>
    </source>
</evidence>
<protein>
    <submittedName>
        <fullName evidence="1">Uncharacterized protein</fullName>
    </submittedName>
</protein>
<evidence type="ECO:0000313" key="2">
    <source>
        <dbReference type="Proteomes" id="UP000005238"/>
    </source>
</evidence>
<dbReference type="EnsemblProtists" id="Phyra93385">
    <property type="protein sequence ID" value="Phyra93385"/>
    <property type="gene ID" value="Phyra93385"/>
</dbReference>
<dbReference type="eggNOG" id="ENOG502RGRQ">
    <property type="taxonomic scope" value="Eukaryota"/>
</dbReference>
<dbReference type="Proteomes" id="UP000005238">
    <property type="component" value="Unassembled WGS sequence"/>
</dbReference>
<proteinExistence type="predicted"/>
<dbReference type="HOGENOM" id="CLU_152333_0_0_1"/>
<dbReference type="VEuPathDB" id="FungiDB:KRP23_8494"/>
<reference evidence="1" key="2">
    <citation type="submission" date="2015-06" db="UniProtKB">
        <authorList>
            <consortium name="EnsemblProtists"/>
        </authorList>
    </citation>
    <scope>IDENTIFICATION</scope>
    <source>
        <strain evidence="1">Pr102</strain>
    </source>
</reference>